<name>A0A0C1QHR8_9GAMM</name>
<protein>
    <recommendedName>
        <fullName evidence="4">Solute-binding protein family 3/N-terminal domain-containing protein</fullName>
    </recommendedName>
</protein>
<evidence type="ECO:0000313" key="2">
    <source>
        <dbReference type="EMBL" id="KID54747.1"/>
    </source>
</evidence>
<evidence type="ECO:0000313" key="3">
    <source>
        <dbReference type="Proteomes" id="UP000031327"/>
    </source>
</evidence>
<dbReference type="RefSeq" id="WP_039611645.1">
    <property type="nucleotide sequence ID" value="NZ_JWIC01000010.1"/>
</dbReference>
<accession>A0A0C1QHR8</accession>
<comment type="caution">
    <text evidence="2">The sequence shown here is derived from an EMBL/GenBank/DDBJ whole genome shotgun (WGS) entry which is preliminary data.</text>
</comment>
<organism evidence="2 3">
    <name type="scientific">Pseudoalteromonas luteoviolacea</name>
    <dbReference type="NCBI Taxonomy" id="43657"/>
    <lineage>
        <taxon>Bacteria</taxon>
        <taxon>Pseudomonadati</taxon>
        <taxon>Pseudomonadota</taxon>
        <taxon>Gammaproteobacteria</taxon>
        <taxon>Alteromonadales</taxon>
        <taxon>Pseudoalteromonadaceae</taxon>
        <taxon>Pseudoalteromonas</taxon>
    </lineage>
</organism>
<dbReference type="EMBL" id="JWIC01000010">
    <property type="protein sequence ID" value="KID54747.1"/>
    <property type="molecule type" value="Genomic_DNA"/>
</dbReference>
<dbReference type="Proteomes" id="UP000031327">
    <property type="component" value="Unassembled WGS sequence"/>
</dbReference>
<dbReference type="Gene3D" id="3.40.190.10">
    <property type="entry name" value="Periplasmic binding protein-like II"/>
    <property type="match status" value="2"/>
</dbReference>
<dbReference type="SUPFAM" id="SSF53850">
    <property type="entry name" value="Periplasmic binding protein-like II"/>
    <property type="match status" value="1"/>
</dbReference>
<keyword evidence="1" id="KW-0732">Signal</keyword>
<sequence length="226" mass="25794">MRNIKILWILLLSHCSLAQAKTLYFNRPADTPQARYVVELLSLAYKDIGHSLELIDFDQQTALIAANAGELDGQLGRIAGVTDSYANLLYVDFPLYSFNLQLISHCTSCSFNQIESMAVQSGYLVAYQYMMDNRYRGELVEVKSSAAQLNLLIQKKVQGALIIDFHLRKHLPYMDVDTIKIEDLMTIDSFHYLHQKHAALIPKLKNTLKKLEQKGIIEVLKAKYRI</sequence>
<gene>
    <name evidence="2" type="ORF">JF50_22935</name>
</gene>
<evidence type="ECO:0000256" key="1">
    <source>
        <dbReference type="SAM" id="SignalP"/>
    </source>
</evidence>
<feature type="signal peptide" evidence="1">
    <location>
        <begin position="1"/>
        <end position="20"/>
    </location>
</feature>
<dbReference type="AlphaFoldDB" id="A0A0C1QHR8"/>
<feature type="chain" id="PRO_5002137444" description="Solute-binding protein family 3/N-terminal domain-containing protein" evidence="1">
    <location>
        <begin position="21"/>
        <end position="226"/>
    </location>
</feature>
<reference evidence="2 3" key="1">
    <citation type="submission" date="2014-12" db="EMBL/GenBank/DDBJ databases">
        <title>Draft Genome Sequence of Pseudoalteromonas luteoviolacea HI1.</title>
        <authorList>
            <person name="Asahina A.Y."/>
            <person name="Hadfield M.G."/>
        </authorList>
    </citation>
    <scope>NUCLEOTIDE SEQUENCE [LARGE SCALE GENOMIC DNA]</scope>
    <source>
        <strain evidence="2 3">HI1</strain>
    </source>
</reference>
<evidence type="ECO:0008006" key="4">
    <source>
        <dbReference type="Google" id="ProtNLM"/>
    </source>
</evidence>
<proteinExistence type="predicted"/>